<comment type="similarity">
    <text evidence="4">Belongs to the serine esterase family.</text>
</comment>
<organism evidence="6 7">
    <name type="scientific">Conidiobolus coronatus (strain ATCC 28846 / CBS 209.66 / NRRL 28638)</name>
    <name type="common">Delacroixia coronata</name>
    <dbReference type="NCBI Taxonomy" id="796925"/>
    <lineage>
        <taxon>Eukaryota</taxon>
        <taxon>Fungi</taxon>
        <taxon>Fungi incertae sedis</taxon>
        <taxon>Zoopagomycota</taxon>
        <taxon>Entomophthoromycotina</taxon>
        <taxon>Entomophthoromycetes</taxon>
        <taxon>Entomophthorales</taxon>
        <taxon>Ancylistaceae</taxon>
        <taxon>Conidiobolus</taxon>
    </lineage>
</organism>
<dbReference type="PANTHER" id="PTHR10272:SF0">
    <property type="entry name" value="PLATELET-ACTIVATING FACTOR ACETYLHYDROLASE"/>
    <property type="match status" value="1"/>
</dbReference>
<keyword evidence="1 4" id="KW-0378">Hydrolase</keyword>
<dbReference type="EMBL" id="KQ964525">
    <property type="protein sequence ID" value="KXN69710.1"/>
    <property type="molecule type" value="Genomic_DNA"/>
</dbReference>
<keyword evidence="3 4" id="KW-0443">Lipid metabolism</keyword>
<dbReference type="GO" id="GO:0016042">
    <property type="term" value="P:lipid catabolic process"/>
    <property type="evidence" value="ECO:0007669"/>
    <property type="project" value="UniProtKB-KW"/>
</dbReference>
<evidence type="ECO:0000256" key="3">
    <source>
        <dbReference type="ARBA" id="ARBA00023098"/>
    </source>
</evidence>
<evidence type="ECO:0000313" key="6">
    <source>
        <dbReference type="EMBL" id="KXN69710.1"/>
    </source>
</evidence>
<accession>A0A137P3W5</accession>
<feature type="active site" description="Charge relay system" evidence="5">
    <location>
        <position position="320"/>
    </location>
</feature>
<evidence type="ECO:0000256" key="2">
    <source>
        <dbReference type="ARBA" id="ARBA00022963"/>
    </source>
</evidence>
<proteinExistence type="inferred from homology"/>
<dbReference type="STRING" id="796925.A0A137P3W5"/>
<dbReference type="Pfam" id="PF03403">
    <property type="entry name" value="PAF-AH_p_II"/>
    <property type="match status" value="1"/>
</dbReference>
<evidence type="ECO:0000313" key="7">
    <source>
        <dbReference type="Proteomes" id="UP000070444"/>
    </source>
</evidence>
<comment type="catalytic activity">
    <reaction evidence="4">
        <text>a 1-O-alkyl-2-acetyl-sn-glycero-3-phosphocholine + H2O = a 1-O-alkyl-sn-glycero-3-phosphocholine + acetate + H(+)</text>
        <dbReference type="Rhea" id="RHEA:17777"/>
        <dbReference type="ChEBI" id="CHEBI:15377"/>
        <dbReference type="ChEBI" id="CHEBI:15378"/>
        <dbReference type="ChEBI" id="CHEBI:30089"/>
        <dbReference type="ChEBI" id="CHEBI:30909"/>
        <dbReference type="ChEBI" id="CHEBI:36707"/>
        <dbReference type="EC" id="3.1.1.47"/>
    </reaction>
</comment>
<dbReference type="PANTHER" id="PTHR10272">
    <property type="entry name" value="PLATELET-ACTIVATING FACTOR ACETYLHYDROLASE"/>
    <property type="match status" value="1"/>
</dbReference>
<name>A0A137P3W5_CONC2</name>
<dbReference type="SUPFAM" id="SSF53474">
    <property type="entry name" value="alpha/beta-Hydrolases"/>
    <property type="match status" value="1"/>
</dbReference>
<dbReference type="Proteomes" id="UP000070444">
    <property type="component" value="Unassembled WGS sequence"/>
</dbReference>
<keyword evidence="2 4" id="KW-0442">Lipid degradation</keyword>
<dbReference type="AlphaFoldDB" id="A0A137P3W5"/>
<evidence type="ECO:0000256" key="4">
    <source>
        <dbReference type="PIRNR" id="PIRNR018169"/>
    </source>
</evidence>
<gene>
    <name evidence="6" type="ORF">CONCODRAFT_85716</name>
</gene>
<feature type="active site" description="Nucleophile" evidence="5">
    <location>
        <position position="237"/>
    </location>
</feature>
<dbReference type="Gene3D" id="3.40.50.1820">
    <property type="entry name" value="alpha/beta hydrolase"/>
    <property type="match status" value="1"/>
</dbReference>
<reference evidence="6 7" key="1">
    <citation type="journal article" date="2015" name="Genome Biol. Evol.">
        <title>Phylogenomic analyses indicate that early fungi evolved digesting cell walls of algal ancestors of land plants.</title>
        <authorList>
            <person name="Chang Y."/>
            <person name="Wang S."/>
            <person name="Sekimoto S."/>
            <person name="Aerts A.L."/>
            <person name="Choi C."/>
            <person name="Clum A."/>
            <person name="LaButti K.M."/>
            <person name="Lindquist E.A."/>
            <person name="Yee Ngan C."/>
            <person name="Ohm R.A."/>
            <person name="Salamov A.A."/>
            <person name="Grigoriev I.V."/>
            <person name="Spatafora J.W."/>
            <person name="Berbee M.L."/>
        </authorList>
    </citation>
    <scope>NUCLEOTIDE SEQUENCE [LARGE SCALE GENOMIC DNA]</scope>
    <source>
        <strain evidence="6 7">NRRL 28638</strain>
    </source>
</reference>
<sequence>MIFSTLPKYRGPYQVGCIDIEYKTSRNSILKLFYPIKTSTTNSNNFASFFPYPSYSYFMGFAYYIKLNYYVSSVLAFFLSKSPKIASIRGSGNDLLLPPPNPSKKYPTMVFSHGIAGNRTMYSTICGEMASYGMVVCAIEHRDHSASYSYTTSDPKEVKYVFKPEDQTVEEFRVPQVKVRVEEVELAWEFIKELNEGKFPEDTVVFNEKSPDYVPNSTLEPFKDQLDLNNPIITGHSFGGATVLEYLAKNEANHPYKCAVVFDPWAEIISLNPIKTPILSINTEGFTKWEENFKLVKEQMKSSTQINSQVHLATINHITHLYQSDIPSLTAGFMKYFRKTSHLSAARATELNNGLAISFIKEVYKGLGHFNQIDSIPSWGEIKSEKLWNEDLYFHSY</sequence>
<dbReference type="GO" id="GO:0003847">
    <property type="term" value="F:1-alkyl-2-acetylglycerophosphocholine esterase activity"/>
    <property type="evidence" value="ECO:0007669"/>
    <property type="project" value="UniProtKB-UniRule"/>
</dbReference>
<evidence type="ECO:0000256" key="1">
    <source>
        <dbReference type="ARBA" id="ARBA00022801"/>
    </source>
</evidence>
<feature type="active site" description="Charge relay system" evidence="5">
    <location>
        <position position="263"/>
    </location>
</feature>
<evidence type="ECO:0000256" key="5">
    <source>
        <dbReference type="PIRSR" id="PIRSR018169-1"/>
    </source>
</evidence>
<dbReference type="PIRSF" id="PIRSF018169">
    <property type="entry name" value="PAF_acetylhydrolase"/>
    <property type="match status" value="1"/>
</dbReference>
<dbReference type="OrthoDB" id="2363873at2759"/>
<dbReference type="InterPro" id="IPR016715">
    <property type="entry name" value="PAF_acetylhydro_eukaryote"/>
</dbReference>
<dbReference type="OMA" id="FDQWDNL"/>
<protein>
    <recommendedName>
        <fullName evidence="4">Putative phospholipase</fullName>
        <ecNumber evidence="4">3.1.1.47</ecNumber>
    </recommendedName>
</protein>
<keyword evidence="7" id="KW-1185">Reference proteome</keyword>
<dbReference type="EC" id="3.1.1.47" evidence="4"/>
<dbReference type="InterPro" id="IPR029058">
    <property type="entry name" value="AB_hydrolase_fold"/>
</dbReference>